<organism evidence="1 2">
    <name type="scientific">Caenorhabditis angaria</name>
    <dbReference type="NCBI Taxonomy" id="860376"/>
    <lineage>
        <taxon>Eukaryota</taxon>
        <taxon>Metazoa</taxon>
        <taxon>Ecdysozoa</taxon>
        <taxon>Nematoda</taxon>
        <taxon>Chromadorea</taxon>
        <taxon>Rhabditida</taxon>
        <taxon>Rhabditina</taxon>
        <taxon>Rhabditomorpha</taxon>
        <taxon>Rhabditoidea</taxon>
        <taxon>Rhabditidae</taxon>
        <taxon>Peloderinae</taxon>
        <taxon>Caenorhabditis</taxon>
    </lineage>
</organism>
<dbReference type="AlphaFoldDB" id="A0A9P1IU35"/>
<dbReference type="Proteomes" id="UP001152747">
    <property type="component" value="Unassembled WGS sequence"/>
</dbReference>
<accession>A0A9P1IU35</accession>
<keyword evidence="2" id="KW-1185">Reference proteome</keyword>
<gene>
    <name evidence="1" type="ORF">CAMP_LOCUS13768</name>
</gene>
<proteinExistence type="predicted"/>
<dbReference type="Gene3D" id="2.60.120.200">
    <property type="match status" value="1"/>
</dbReference>
<sequence length="423" mass="47586">MDRLSSPIDLDYSEDFKCAAHPSYSSQDIRSISSIIPFSEMPHLSINDGGKATCSFDDEMEFCGWHNAQDTVVKFWKAYFDQNFDMDRFDCTSVRKFDIDRTFLLAGGEPILSPQKAAIETEIPCQYGDSVIRFDFWANTLNPILRFCLSHSAEITCQDILPMPNPVNFSVPMTGEPITVRIEIVNLQENDIILIDNLYYDGQICEVVEDENVPKLLPTLSTVSIPQLITGSPDTAFFDDDTSTEQTTSNVHFSELSPCSALTCNFNDGDSCFYGLSGIGSTSSWQISDKLTGNRHTGIQRINLDDQKKVGYAFVGSDTESNINNNFVMESPKFTMTQNIIVSFDIYVRSISPQLKVCIDNFDDCQYTSPPVQKNKFWHSSQNITIPEGSKKLFFVVQNVGKHQFLAIDNIKLKTIDGDNFCE</sequence>
<name>A0A9P1IU35_9PELO</name>
<reference evidence="1" key="1">
    <citation type="submission" date="2022-11" db="EMBL/GenBank/DDBJ databases">
        <authorList>
            <person name="Kikuchi T."/>
        </authorList>
    </citation>
    <scope>NUCLEOTIDE SEQUENCE</scope>
    <source>
        <strain evidence="1">PS1010</strain>
    </source>
</reference>
<dbReference type="SUPFAM" id="SSF49899">
    <property type="entry name" value="Concanavalin A-like lectins/glucanases"/>
    <property type="match status" value="1"/>
</dbReference>
<evidence type="ECO:0000313" key="1">
    <source>
        <dbReference type="EMBL" id="CAI5451131.1"/>
    </source>
</evidence>
<dbReference type="OrthoDB" id="5868689at2759"/>
<comment type="caution">
    <text evidence="1">The sequence shown here is derived from an EMBL/GenBank/DDBJ whole genome shotgun (WGS) entry which is preliminary data.</text>
</comment>
<evidence type="ECO:0008006" key="3">
    <source>
        <dbReference type="Google" id="ProtNLM"/>
    </source>
</evidence>
<evidence type="ECO:0000313" key="2">
    <source>
        <dbReference type="Proteomes" id="UP001152747"/>
    </source>
</evidence>
<protein>
    <recommendedName>
        <fullName evidence="3">MAM domain-containing protein</fullName>
    </recommendedName>
</protein>
<dbReference type="InterPro" id="IPR013320">
    <property type="entry name" value="ConA-like_dom_sf"/>
</dbReference>
<dbReference type="EMBL" id="CANHGI010000005">
    <property type="protein sequence ID" value="CAI5451131.1"/>
    <property type="molecule type" value="Genomic_DNA"/>
</dbReference>